<comment type="caution">
    <text evidence="2">The sequence shown here is derived from an EMBL/GenBank/DDBJ whole genome shotgun (WGS) entry which is preliminary data.</text>
</comment>
<accession>A0A841BTK0</accession>
<evidence type="ECO:0000256" key="1">
    <source>
        <dbReference type="SAM" id="MobiDB-lite"/>
    </source>
</evidence>
<name>A0A841BTK0_9ACTN</name>
<proteinExistence type="predicted"/>
<feature type="compositionally biased region" description="Pro residues" evidence="1">
    <location>
        <begin position="40"/>
        <end position="53"/>
    </location>
</feature>
<feature type="compositionally biased region" description="Low complexity" evidence="1">
    <location>
        <begin position="314"/>
        <end position="324"/>
    </location>
</feature>
<gene>
    <name evidence="2" type="ORF">F4553_004125</name>
</gene>
<sequence>MIIAITSVLLGVGMLVPVVWSKLSASSPSHAGQGRDGLPEPTPAPPPPPPPPTLKAGPTIATPTTAKYFAWALMDRKTGEINGSANSATGTNSTESMIKAWIVSDFLRLKGTKVPTAAELKLTSTAIRDSNDNSAASLWSKVGKTKSIARLNSICGMNAKNYTKAPYAGWWSFTQITAQDVTRMGDCIISGKAAGEKWTEYVLTEMRNVRGLVTANTSSGKTGGGHWGIIDGLPENLIAGTSIKNGWTMLNYDASWHINCLAIHEDWVLSVQMRLPNKNFKSWLKGLQAGAAICKSVTMQLVYPQPEPSPSPSVSPSVQPSQQP</sequence>
<dbReference type="Gene3D" id="3.40.710.10">
    <property type="entry name" value="DD-peptidase/beta-lactamase superfamily"/>
    <property type="match status" value="1"/>
</dbReference>
<dbReference type="RefSeq" id="WP_246466423.1">
    <property type="nucleotide sequence ID" value="NZ_JACHMN010000002.1"/>
</dbReference>
<reference evidence="2 3" key="1">
    <citation type="submission" date="2020-08" db="EMBL/GenBank/DDBJ databases">
        <title>Sequencing the genomes of 1000 actinobacteria strains.</title>
        <authorList>
            <person name="Klenk H.-P."/>
        </authorList>
    </citation>
    <scope>NUCLEOTIDE SEQUENCE [LARGE SCALE GENOMIC DNA]</scope>
    <source>
        <strain evidence="2 3">DSM 45362</strain>
    </source>
</reference>
<dbReference type="AlphaFoldDB" id="A0A841BTK0"/>
<dbReference type="Proteomes" id="UP000587527">
    <property type="component" value="Unassembled WGS sequence"/>
</dbReference>
<dbReference type="InterPro" id="IPR012338">
    <property type="entry name" value="Beta-lactam/transpept-like"/>
</dbReference>
<protein>
    <submittedName>
        <fullName evidence="2">Uncharacterized protein</fullName>
    </submittedName>
</protein>
<keyword evidence="3" id="KW-1185">Reference proteome</keyword>
<dbReference type="EMBL" id="JACHMN010000002">
    <property type="protein sequence ID" value="MBB5870746.1"/>
    <property type="molecule type" value="Genomic_DNA"/>
</dbReference>
<dbReference type="SUPFAM" id="SSF56601">
    <property type="entry name" value="beta-lactamase/transpeptidase-like"/>
    <property type="match status" value="1"/>
</dbReference>
<feature type="region of interest" description="Disordered" evidence="1">
    <location>
        <begin position="304"/>
        <end position="324"/>
    </location>
</feature>
<evidence type="ECO:0000313" key="2">
    <source>
        <dbReference type="EMBL" id="MBB5870746.1"/>
    </source>
</evidence>
<evidence type="ECO:0000313" key="3">
    <source>
        <dbReference type="Proteomes" id="UP000587527"/>
    </source>
</evidence>
<organism evidence="2 3">
    <name type="scientific">Allocatelliglobosispora scoriae</name>
    <dbReference type="NCBI Taxonomy" id="643052"/>
    <lineage>
        <taxon>Bacteria</taxon>
        <taxon>Bacillati</taxon>
        <taxon>Actinomycetota</taxon>
        <taxon>Actinomycetes</taxon>
        <taxon>Micromonosporales</taxon>
        <taxon>Micromonosporaceae</taxon>
        <taxon>Allocatelliglobosispora</taxon>
    </lineage>
</organism>
<feature type="region of interest" description="Disordered" evidence="1">
    <location>
        <begin position="26"/>
        <end position="59"/>
    </location>
</feature>